<feature type="domain" description="Disease resistance N-terminal" evidence="4">
    <location>
        <begin position="1"/>
        <end position="49"/>
    </location>
</feature>
<keyword evidence="2" id="KW-0547">Nucleotide-binding</keyword>
<evidence type="ECO:0000313" key="5">
    <source>
        <dbReference type="EMBL" id="KAK7837678.1"/>
    </source>
</evidence>
<comment type="caution">
    <text evidence="5">The sequence shown here is derived from an EMBL/GenBank/DDBJ whole genome shotgun (WGS) entry which is preliminary data.</text>
</comment>
<evidence type="ECO:0000259" key="4">
    <source>
        <dbReference type="Pfam" id="PF18052"/>
    </source>
</evidence>
<gene>
    <name evidence="5" type="primary">RPM1_11</name>
    <name evidence="5" type="ORF">CFP56_020913</name>
</gene>
<evidence type="ECO:0000256" key="2">
    <source>
        <dbReference type="ARBA" id="ARBA00022741"/>
    </source>
</evidence>
<evidence type="ECO:0000313" key="6">
    <source>
        <dbReference type="Proteomes" id="UP000237347"/>
    </source>
</evidence>
<sequence length="389" mass="43374">MQSFLIDANMKETESETEKTWVANVRDRVYDAEDIIDEFMYHVNSQQIQEGCSWILHTPFTFPKTLWVWHQTATKIQKINGIIKGAIPERKQRYESDPKEKFGVVHGGGEEMKDCKARRISIHKIDGELKSFNGMSKIRSFLVFNMTLKTLPSVSKMLRVLDLEDAPINELPDENDAEDYEFALFASKGFCFVWSSNSKYCLGILQLISLLNTHAFSSDSCEGVHSANSAITSTTASATIPAPESVISPTPESIPPTLPALDQLQIEVPSMSHPSHVSGSSPIPTAIADITPHLDNVSLTPSLRRSQRVFKPPTYLQSYKCSSVFCDQFSHSTSSIKSGSSPPTSGTKYPLSSYLFTSKLSPSYANFCSLITHIPEPKSYFEALKNPKW</sequence>
<keyword evidence="1" id="KW-0677">Repeat</keyword>
<dbReference type="PANTHER" id="PTHR19338:SF59">
    <property type="entry name" value="OS10G0162832 PROTEIN"/>
    <property type="match status" value="1"/>
</dbReference>
<dbReference type="GO" id="GO:0000166">
    <property type="term" value="F:nucleotide binding"/>
    <property type="evidence" value="ECO:0007669"/>
    <property type="project" value="UniProtKB-KW"/>
</dbReference>
<evidence type="ECO:0000256" key="1">
    <source>
        <dbReference type="ARBA" id="ARBA00022737"/>
    </source>
</evidence>
<keyword evidence="6" id="KW-1185">Reference proteome</keyword>
<dbReference type="InterPro" id="IPR041118">
    <property type="entry name" value="Rx_N"/>
</dbReference>
<keyword evidence="3" id="KW-0611">Plant defense</keyword>
<accession>A0AAW0KE97</accession>
<dbReference type="CDD" id="cd14798">
    <property type="entry name" value="RX-CC_like"/>
    <property type="match status" value="1"/>
</dbReference>
<organism evidence="5 6">
    <name type="scientific">Quercus suber</name>
    <name type="common">Cork oak</name>
    <dbReference type="NCBI Taxonomy" id="58331"/>
    <lineage>
        <taxon>Eukaryota</taxon>
        <taxon>Viridiplantae</taxon>
        <taxon>Streptophyta</taxon>
        <taxon>Embryophyta</taxon>
        <taxon>Tracheophyta</taxon>
        <taxon>Spermatophyta</taxon>
        <taxon>Magnoliopsida</taxon>
        <taxon>eudicotyledons</taxon>
        <taxon>Gunneridae</taxon>
        <taxon>Pentapetalae</taxon>
        <taxon>rosids</taxon>
        <taxon>fabids</taxon>
        <taxon>Fagales</taxon>
        <taxon>Fagaceae</taxon>
        <taxon>Quercus</taxon>
    </lineage>
</organism>
<reference evidence="5 6" key="1">
    <citation type="journal article" date="2018" name="Sci. Data">
        <title>The draft genome sequence of cork oak.</title>
        <authorList>
            <person name="Ramos A.M."/>
            <person name="Usie A."/>
            <person name="Barbosa P."/>
            <person name="Barros P.M."/>
            <person name="Capote T."/>
            <person name="Chaves I."/>
            <person name="Simoes F."/>
            <person name="Abreu I."/>
            <person name="Carrasquinho I."/>
            <person name="Faro C."/>
            <person name="Guimaraes J.B."/>
            <person name="Mendonca D."/>
            <person name="Nobrega F."/>
            <person name="Rodrigues L."/>
            <person name="Saibo N.J.M."/>
            <person name="Varela M.C."/>
            <person name="Egas C."/>
            <person name="Matos J."/>
            <person name="Miguel C.M."/>
            <person name="Oliveira M.M."/>
            <person name="Ricardo C.P."/>
            <person name="Goncalves S."/>
        </authorList>
    </citation>
    <scope>NUCLEOTIDE SEQUENCE [LARGE SCALE GENOMIC DNA]</scope>
    <source>
        <strain evidence="6">cv. HL8</strain>
    </source>
</reference>
<protein>
    <submittedName>
        <fullName evidence="5">Disease resistance protein rpm1</fullName>
    </submittedName>
</protein>
<dbReference type="EMBL" id="PKMF04000324">
    <property type="protein sequence ID" value="KAK7837678.1"/>
    <property type="molecule type" value="Genomic_DNA"/>
</dbReference>
<dbReference type="InterPro" id="IPR038005">
    <property type="entry name" value="RX-like_CC"/>
</dbReference>
<dbReference type="Pfam" id="PF18052">
    <property type="entry name" value="Rx_N"/>
    <property type="match status" value="1"/>
</dbReference>
<dbReference type="Gene3D" id="1.20.5.4130">
    <property type="match status" value="1"/>
</dbReference>
<dbReference type="Proteomes" id="UP000237347">
    <property type="component" value="Unassembled WGS sequence"/>
</dbReference>
<name>A0AAW0KE97_QUESU</name>
<proteinExistence type="predicted"/>
<dbReference type="PANTHER" id="PTHR19338">
    <property type="entry name" value="TRANSLOCASE OF INNER MITOCHONDRIAL MEMBRANE 13 HOMOLOG"/>
    <property type="match status" value="1"/>
</dbReference>
<dbReference type="GO" id="GO:0006952">
    <property type="term" value="P:defense response"/>
    <property type="evidence" value="ECO:0007669"/>
    <property type="project" value="UniProtKB-KW"/>
</dbReference>
<dbReference type="AlphaFoldDB" id="A0AAW0KE97"/>
<evidence type="ECO:0000256" key="3">
    <source>
        <dbReference type="ARBA" id="ARBA00022821"/>
    </source>
</evidence>